<evidence type="ECO:0000313" key="1">
    <source>
        <dbReference type="EMBL" id="EGW07298.1"/>
    </source>
</evidence>
<reference evidence="2" key="1">
    <citation type="journal article" date="2011" name="Nat. Biotechnol.">
        <title>The genomic sequence of the Chinese hamster ovary (CHO)-K1 cell line.</title>
        <authorList>
            <person name="Xu X."/>
            <person name="Nagarajan H."/>
            <person name="Lewis N.E."/>
            <person name="Pan S."/>
            <person name="Cai Z."/>
            <person name="Liu X."/>
            <person name="Chen W."/>
            <person name="Xie M."/>
            <person name="Wang W."/>
            <person name="Hammond S."/>
            <person name="Andersen M.R."/>
            <person name="Neff N."/>
            <person name="Passarelli B."/>
            <person name="Koh W."/>
            <person name="Fan H.C."/>
            <person name="Wang J."/>
            <person name="Gui Y."/>
            <person name="Lee K.H."/>
            <person name="Betenbaugh M.J."/>
            <person name="Quake S.R."/>
            <person name="Famili I."/>
            <person name="Palsson B.O."/>
            <person name="Wang J."/>
        </authorList>
    </citation>
    <scope>NUCLEOTIDE SEQUENCE [LARGE SCALE GENOMIC DNA]</scope>
    <source>
        <strain evidence="2">CHO K1 cell line</strain>
    </source>
</reference>
<accession>G3I370</accession>
<protein>
    <submittedName>
        <fullName evidence="1">Uncharacterized protein</fullName>
    </submittedName>
</protein>
<evidence type="ECO:0000313" key="2">
    <source>
        <dbReference type="Proteomes" id="UP000001075"/>
    </source>
</evidence>
<dbReference type="AlphaFoldDB" id="G3I370"/>
<dbReference type="InParanoid" id="G3I370"/>
<proteinExistence type="predicted"/>
<sequence>MEPEHNSKCWTASSGQPEWKFLSVFLLVIHRSNHYYLPENNHTTNNTFRKNWEANQRNSESNISHGKRSLYLGIVHL</sequence>
<name>G3I370_CRIGR</name>
<dbReference type="EMBL" id="JH001172">
    <property type="protein sequence ID" value="EGW07298.1"/>
    <property type="molecule type" value="Genomic_DNA"/>
</dbReference>
<organism evidence="1 2">
    <name type="scientific">Cricetulus griseus</name>
    <name type="common">Chinese hamster</name>
    <name type="synonym">Cricetulus barabensis griseus</name>
    <dbReference type="NCBI Taxonomy" id="10029"/>
    <lineage>
        <taxon>Eukaryota</taxon>
        <taxon>Metazoa</taxon>
        <taxon>Chordata</taxon>
        <taxon>Craniata</taxon>
        <taxon>Vertebrata</taxon>
        <taxon>Euteleostomi</taxon>
        <taxon>Mammalia</taxon>
        <taxon>Eutheria</taxon>
        <taxon>Euarchontoglires</taxon>
        <taxon>Glires</taxon>
        <taxon>Rodentia</taxon>
        <taxon>Myomorpha</taxon>
        <taxon>Muroidea</taxon>
        <taxon>Cricetidae</taxon>
        <taxon>Cricetinae</taxon>
        <taxon>Cricetulus</taxon>
    </lineage>
</organism>
<dbReference type="Proteomes" id="UP000001075">
    <property type="component" value="Unassembled WGS sequence"/>
</dbReference>
<gene>
    <name evidence="1" type="ORF">I79_017871</name>
</gene>